<dbReference type="EnsemblMetazoa" id="GBRI016430-RA">
    <property type="protein sequence ID" value="GBRI016430-PA"/>
    <property type="gene ID" value="GBRI016430"/>
</dbReference>
<dbReference type="VEuPathDB" id="VectorBase:GBRI016430"/>
<keyword evidence="3" id="KW-1185">Reference proteome</keyword>
<dbReference type="AlphaFoldDB" id="A0A1A9WEC9"/>
<proteinExistence type="predicted"/>
<organism evidence="2 3">
    <name type="scientific">Glossina brevipalpis</name>
    <dbReference type="NCBI Taxonomy" id="37001"/>
    <lineage>
        <taxon>Eukaryota</taxon>
        <taxon>Metazoa</taxon>
        <taxon>Ecdysozoa</taxon>
        <taxon>Arthropoda</taxon>
        <taxon>Hexapoda</taxon>
        <taxon>Insecta</taxon>
        <taxon>Pterygota</taxon>
        <taxon>Neoptera</taxon>
        <taxon>Endopterygota</taxon>
        <taxon>Diptera</taxon>
        <taxon>Brachycera</taxon>
        <taxon>Muscomorpha</taxon>
        <taxon>Hippoboscoidea</taxon>
        <taxon>Glossinidae</taxon>
        <taxon>Glossina</taxon>
    </lineage>
</organism>
<feature type="transmembrane region" description="Helical" evidence="1">
    <location>
        <begin position="81"/>
        <end position="104"/>
    </location>
</feature>
<accession>A0A1A9WEC9</accession>
<feature type="transmembrane region" description="Helical" evidence="1">
    <location>
        <begin position="40"/>
        <end position="60"/>
    </location>
</feature>
<evidence type="ECO:0000313" key="3">
    <source>
        <dbReference type="Proteomes" id="UP000091820"/>
    </source>
</evidence>
<protein>
    <submittedName>
        <fullName evidence="2">Uncharacterized protein</fullName>
    </submittedName>
</protein>
<evidence type="ECO:0000313" key="2">
    <source>
        <dbReference type="EnsemblMetazoa" id="GBRI016430-PA"/>
    </source>
</evidence>
<name>A0A1A9WEC9_9MUSC</name>
<keyword evidence="1" id="KW-1133">Transmembrane helix</keyword>
<reference evidence="3" key="1">
    <citation type="submission" date="2014-03" db="EMBL/GenBank/DDBJ databases">
        <authorList>
            <person name="Aksoy S."/>
            <person name="Warren W."/>
            <person name="Wilson R.K."/>
        </authorList>
    </citation>
    <scope>NUCLEOTIDE SEQUENCE [LARGE SCALE GENOMIC DNA]</scope>
    <source>
        <strain evidence="3">IAEA</strain>
    </source>
</reference>
<keyword evidence="1" id="KW-0472">Membrane</keyword>
<dbReference type="Proteomes" id="UP000091820">
    <property type="component" value="Unassembled WGS sequence"/>
</dbReference>
<sequence>MKKPSKLRVVKAILLTQGTNAALCLTRRKISASRNTDPCLSIFSFPLLSFTPLYFPLLSFPVVNTSQHATWKRHRYSVSPLILLLTGNISLTSYGCCCNLYALLHIRISLSIPSLFVDVIPTATEKTLRMHKVALMKRKMKLVLDRKVNNDSSSRNMWVPFSVEHLSHQID</sequence>
<evidence type="ECO:0000256" key="1">
    <source>
        <dbReference type="SAM" id="Phobius"/>
    </source>
</evidence>
<reference evidence="2" key="2">
    <citation type="submission" date="2020-05" db="UniProtKB">
        <authorList>
            <consortium name="EnsemblMetazoa"/>
        </authorList>
    </citation>
    <scope>IDENTIFICATION</scope>
    <source>
        <strain evidence="2">IAEA</strain>
    </source>
</reference>
<keyword evidence="1" id="KW-0812">Transmembrane</keyword>